<dbReference type="PROSITE" id="PS01125">
    <property type="entry name" value="ROK"/>
    <property type="match status" value="1"/>
</dbReference>
<dbReference type="EMBL" id="CDGG01000001">
    <property type="protein sequence ID" value="CEI82067.1"/>
    <property type="molecule type" value="Genomic_DNA"/>
</dbReference>
<dbReference type="GO" id="GO:0042732">
    <property type="term" value="P:D-xylose metabolic process"/>
    <property type="evidence" value="ECO:0007669"/>
    <property type="project" value="UniProtKB-KW"/>
</dbReference>
<dbReference type="PANTHER" id="PTHR18964">
    <property type="entry name" value="ROK (REPRESSOR, ORF, KINASE) FAMILY"/>
    <property type="match status" value="1"/>
</dbReference>
<evidence type="ECO:0000313" key="5">
    <source>
        <dbReference type="EMBL" id="CEI82067.1"/>
    </source>
</evidence>
<dbReference type="PANTHER" id="PTHR18964:SF149">
    <property type="entry name" value="BIFUNCTIONAL UDP-N-ACETYLGLUCOSAMINE 2-EPIMERASE_N-ACETYLMANNOSAMINE KINASE"/>
    <property type="match status" value="1"/>
</dbReference>
<dbReference type="Gene3D" id="3.30.420.40">
    <property type="match status" value="2"/>
</dbReference>
<dbReference type="Pfam" id="PF00480">
    <property type="entry name" value="ROK"/>
    <property type="match status" value="1"/>
</dbReference>
<dbReference type="Pfam" id="PF12802">
    <property type="entry name" value="MarR_2"/>
    <property type="match status" value="1"/>
</dbReference>
<evidence type="ECO:0000259" key="4">
    <source>
        <dbReference type="Pfam" id="PF12802"/>
    </source>
</evidence>
<gene>
    <name evidence="5" type="primary">nagC_3</name>
    <name evidence="5" type="ORF">BN997_01922</name>
</gene>
<dbReference type="STRING" id="545501.BN997_01922"/>
<dbReference type="Proteomes" id="UP000040453">
    <property type="component" value="Unassembled WGS sequence"/>
</dbReference>
<dbReference type="InterPro" id="IPR036388">
    <property type="entry name" value="WH-like_DNA-bd_sf"/>
</dbReference>
<comment type="function">
    <text evidence="1">Transcriptional repressor of xylose-utilizing enzymes.</text>
</comment>
<evidence type="ECO:0000256" key="2">
    <source>
        <dbReference type="ARBA" id="ARBA00006479"/>
    </source>
</evidence>
<dbReference type="InterPro" id="IPR049874">
    <property type="entry name" value="ROK_cs"/>
</dbReference>
<dbReference type="SUPFAM" id="SSF46785">
    <property type="entry name" value="Winged helix' DNA-binding domain"/>
    <property type="match status" value="1"/>
</dbReference>
<dbReference type="AlphaFoldDB" id="A0A0A1MR04"/>
<dbReference type="Gene3D" id="1.10.10.10">
    <property type="entry name" value="Winged helix-like DNA-binding domain superfamily/Winged helix DNA-binding domain"/>
    <property type="match status" value="1"/>
</dbReference>
<dbReference type="InterPro" id="IPR036390">
    <property type="entry name" value="WH_DNA-bd_sf"/>
</dbReference>
<evidence type="ECO:0000256" key="1">
    <source>
        <dbReference type="ARBA" id="ARBA00002486"/>
    </source>
</evidence>
<dbReference type="OrthoDB" id="9796533at2"/>
<dbReference type="InterPro" id="IPR043129">
    <property type="entry name" value="ATPase_NBD"/>
</dbReference>
<feature type="domain" description="HTH marR-type" evidence="4">
    <location>
        <begin position="15"/>
        <end position="58"/>
    </location>
</feature>
<comment type="similarity">
    <text evidence="2">Belongs to the ROK (NagC/XylR) family.</text>
</comment>
<keyword evidence="3" id="KW-0119">Carbohydrate metabolism</keyword>
<sequence length="389" mass="41892">MQRGTFQLMKSVNKSLVLNKIRTFEPISRAQIAKETKLTPPTVSSIVKELIEEGLVIEKELGASQGGRKPTLLYVNSSAFYVIGVDAGPETIRCILSNLSGEILEQSSAIIQKPITNQAFMTMLKDGIHNVLQASSVEDDKIIGIGVAMHGVVEVETGIALFAPNLELKNIQIKAELEEAFNLNVKVENDGRAMALGESWFGGHANVESMVAVNLGRGVGAGIVINGKLYHGAQDIAGELGHMIIDLHGERCTCGNRGCLQTFATGSAIVAYAHKKIKGASQDADTAETIYERAIAGEQEYIEVFQEIAEIIGIGLTNLIHILNPDKIILGGGVMNSREIMLPVIKQTIHQRALTGKAKETQVEATNLYDNATVLGAISLLLIELFNPV</sequence>
<dbReference type="RefSeq" id="WP_042531634.1">
    <property type="nucleotide sequence ID" value="NZ_CAXOIH010000006.1"/>
</dbReference>
<dbReference type="SUPFAM" id="SSF53067">
    <property type="entry name" value="Actin-like ATPase domain"/>
    <property type="match status" value="1"/>
</dbReference>
<accession>A0A0A1MR04</accession>
<protein>
    <submittedName>
        <fullName evidence="5">N-acetylglucosamine repressor</fullName>
    </submittedName>
</protein>
<dbReference type="InterPro" id="IPR000600">
    <property type="entry name" value="ROK"/>
</dbReference>
<keyword evidence="6" id="KW-1185">Reference proteome</keyword>
<name>A0A0A1MR04_9BACI</name>
<evidence type="ECO:0000313" key="6">
    <source>
        <dbReference type="Proteomes" id="UP000040453"/>
    </source>
</evidence>
<dbReference type="CDD" id="cd24076">
    <property type="entry name" value="ASKHA_ATPase_ROK_BsXylR-like"/>
    <property type="match status" value="1"/>
</dbReference>
<reference evidence="5 6" key="1">
    <citation type="submission" date="2014-11" db="EMBL/GenBank/DDBJ databases">
        <authorList>
            <person name="Urmite Genomes Urmite Genomes"/>
        </authorList>
    </citation>
    <scope>NUCLEOTIDE SEQUENCE [LARGE SCALE GENOMIC DNA]</scope>
    <source>
        <strain evidence="5 6">Oc5</strain>
    </source>
</reference>
<dbReference type="InterPro" id="IPR000835">
    <property type="entry name" value="HTH_MarR-typ"/>
</dbReference>
<keyword evidence="3" id="KW-0859">Xylose metabolism</keyword>
<organism evidence="5 6">
    <name type="scientific">Oceanobacillus oncorhynchi</name>
    <dbReference type="NCBI Taxonomy" id="545501"/>
    <lineage>
        <taxon>Bacteria</taxon>
        <taxon>Bacillati</taxon>
        <taxon>Bacillota</taxon>
        <taxon>Bacilli</taxon>
        <taxon>Bacillales</taxon>
        <taxon>Bacillaceae</taxon>
        <taxon>Oceanobacillus</taxon>
    </lineage>
</organism>
<evidence type="ECO:0000256" key="3">
    <source>
        <dbReference type="ARBA" id="ARBA00022629"/>
    </source>
</evidence>
<proteinExistence type="inferred from homology"/>